<keyword evidence="6" id="KW-0456">Lyase</keyword>
<dbReference type="InterPro" id="IPR001731">
    <property type="entry name" value="ALAD"/>
</dbReference>
<evidence type="ECO:0000256" key="5">
    <source>
        <dbReference type="ARBA" id="ARBA00023133"/>
    </source>
</evidence>
<feature type="binding site" evidence="13">
    <location>
        <position position="229"/>
    </location>
    <ligand>
        <name>Mg(2+)</name>
        <dbReference type="ChEBI" id="CHEBI:18420"/>
    </ligand>
</feature>
<protein>
    <recommendedName>
        <fullName evidence="4">Delta-aminolevulinic acid dehydratase</fullName>
        <ecNumber evidence="3">4.2.1.24</ecNumber>
    </recommendedName>
    <alternativeName>
        <fullName evidence="8">Porphobilinogen synthase</fullName>
    </alternativeName>
</protein>
<dbReference type="UniPathway" id="UPA00251">
    <property type="reaction ID" value="UER00318"/>
</dbReference>
<keyword evidence="7" id="KW-0627">Porphyrin biosynthesis</keyword>
<evidence type="ECO:0000256" key="11">
    <source>
        <dbReference type="PIRSR" id="PIRSR001415-2"/>
    </source>
</evidence>
<evidence type="ECO:0000256" key="1">
    <source>
        <dbReference type="ARBA" id="ARBA00004694"/>
    </source>
</evidence>
<gene>
    <name evidence="15" type="ORF">DI536_12610</name>
</gene>
<reference evidence="15 16" key="1">
    <citation type="submission" date="2017-08" db="EMBL/GenBank/DDBJ databases">
        <title>Infants hospitalized years apart are colonized by the same room-sourced microbial strains.</title>
        <authorList>
            <person name="Brooks B."/>
            <person name="Olm M.R."/>
            <person name="Firek B.A."/>
            <person name="Baker R."/>
            <person name="Thomas B.C."/>
            <person name="Morowitz M.J."/>
            <person name="Banfield J.F."/>
        </authorList>
    </citation>
    <scope>NUCLEOTIDE SEQUENCE [LARGE SCALE GENOMIC DNA]</scope>
    <source>
        <strain evidence="15">S2_003_000_R2_14</strain>
    </source>
</reference>
<dbReference type="GO" id="GO:0006782">
    <property type="term" value="P:protoporphyrinogen IX biosynthetic process"/>
    <property type="evidence" value="ECO:0007669"/>
    <property type="project" value="UniProtKB-UniPathway"/>
</dbReference>
<dbReference type="SUPFAM" id="SSF51569">
    <property type="entry name" value="Aldolase"/>
    <property type="match status" value="1"/>
</dbReference>
<comment type="catalytic activity">
    <reaction evidence="9">
        <text>2 5-aminolevulinate = porphobilinogen + 2 H2O + H(+)</text>
        <dbReference type="Rhea" id="RHEA:24064"/>
        <dbReference type="ChEBI" id="CHEBI:15377"/>
        <dbReference type="ChEBI" id="CHEBI:15378"/>
        <dbReference type="ChEBI" id="CHEBI:58126"/>
        <dbReference type="ChEBI" id="CHEBI:356416"/>
        <dbReference type="EC" id="4.2.1.24"/>
    </reaction>
</comment>
<evidence type="ECO:0000256" key="14">
    <source>
        <dbReference type="RuleBase" id="RU004161"/>
    </source>
</evidence>
<evidence type="ECO:0000256" key="13">
    <source>
        <dbReference type="PIRSR" id="PIRSR001415-5"/>
    </source>
</evidence>
<feature type="binding site" evidence="12">
    <location>
        <position position="116"/>
    </location>
    <ligand>
        <name>Zn(2+)</name>
        <dbReference type="ChEBI" id="CHEBI:29105"/>
        <note>catalytic</note>
    </ligand>
</feature>
<evidence type="ECO:0000256" key="4">
    <source>
        <dbReference type="ARBA" id="ARBA00020771"/>
    </source>
</evidence>
<proteinExistence type="inferred from homology"/>
<evidence type="ECO:0000256" key="3">
    <source>
        <dbReference type="ARBA" id="ARBA00012053"/>
    </source>
</evidence>
<evidence type="ECO:0000256" key="7">
    <source>
        <dbReference type="ARBA" id="ARBA00023244"/>
    </source>
</evidence>
<feature type="binding site" evidence="11">
    <location>
        <position position="309"/>
    </location>
    <ligand>
        <name>5-aminolevulinate</name>
        <dbReference type="ChEBI" id="CHEBI:356416"/>
        <label>2</label>
    </ligand>
</feature>
<evidence type="ECO:0000256" key="2">
    <source>
        <dbReference type="ARBA" id="ARBA00008055"/>
    </source>
</evidence>
<dbReference type="Proteomes" id="UP000249061">
    <property type="component" value="Unassembled WGS sequence"/>
</dbReference>
<evidence type="ECO:0000256" key="6">
    <source>
        <dbReference type="ARBA" id="ARBA00023239"/>
    </source>
</evidence>
<dbReference type="EC" id="4.2.1.24" evidence="3"/>
<feature type="binding site" evidence="12">
    <location>
        <position position="118"/>
    </location>
    <ligand>
        <name>Zn(2+)</name>
        <dbReference type="ChEBI" id="CHEBI:29105"/>
        <note>catalytic</note>
    </ligand>
</feature>
<dbReference type="PRINTS" id="PR00144">
    <property type="entry name" value="DALDHYDRTASE"/>
</dbReference>
<dbReference type="PANTHER" id="PTHR11458">
    <property type="entry name" value="DELTA-AMINOLEVULINIC ACID DEHYDRATASE"/>
    <property type="match status" value="1"/>
</dbReference>
<evidence type="ECO:0000256" key="9">
    <source>
        <dbReference type="ARBA" id="ARBA00047651"/>
    </source>
</evidence>
<comment type="similarity">
    <text evidence="2 14">Belongs to the ALAD family.</text>
</comment>
<feature type="binding site" evidence="11">
    <location>
        <position position="213"/>
    </location>
    <ligand>
        <name>5-aminolevulinate</name>
        <dbReference type="ChEBI" id="CHEBI:356416"/>
        <label>1</label>
    </ligand>
</feature>
<feature type="active site" description="Schiff-base intermediate with substrate" evidence="10">
    <location>
        <position position="244"/>
    </location>
</feature>
<keyword evidence="12" id="KW-0479">Metal-binding</keyword>
<organism evidence="15 16">
    <name type="scientific">Archangium gephyra</name>
    <dbReference type="NCBI Taxonomy" id="48"/>
    <lineage>
        <taxon>Bacteria</taxon>
        <taxon>Pseudomonadati</taxon>
        <taxon>Myxococcota</taxon>
        <taxon>Myxococcia</taxon>
        <taxon>Myxococcales</taxon>
        <taxon>Cystobacterineae</taxon>
        <taxon>Archangiaceae</taxon>
        <taxon>Archangium</taxon>
    </lineage>
</organism>
<dbReference type="InterPro" id="IPR013785">
    <property type="entry name" value="Aldolase_TIM"/>
</dbReference>
<feature type="active site" description="Schiff-base intermediate with substrate" evidence="10">
    <location>
        <position position="191"/>
    </location>
</feature>
<evidence type="ECO:0000256" key="12">
    <source>
        <dbReference type="PIRSR" id="PIRSR001415-3"/>
    </source>
</evidence>
<evidence type="ECO:0000313" key="15">
    <source>
        <dbReference type="EMBL" id="PZR13584.1"/>
    </source>
</evidence>
<dbReference type="AlphaFoldDB" id="A0A2W5VC92"/>
<dbReference type="PIRSF" id="PIRSF001415">
    <property type="entry name" value="Porphbilin_synth"/>
    <property type="match status" value="1"/>
</dbReference>
<accession>A0A2W5VC92</accession>
<dbReference type="SMART" id="SM01004">
    <property type="entry name" value="ALAD"/>
    <property type="match status" value="1"/>
</dbReference>
<comment type="caution">
    <text evidence="15">The sequence shown here is derived from an EMBL/GenBank/DDBJ whole genome shotgun (WGS) entry which is preliminary data.</text>
</comment>
<feature type="binding site" evidence="11">
    <location>
        <position position="201"/>
    </location>
    <ligand>
        <name>5-aminolevulinate</name>
        <dbReference type="ChEBI" id="CHEBI:356416"/>
        <label>1</label>
    </ligand>
</feature>
<feature type="binding site" evidence="12">
    <location>
        <position position="126"/>
    </location>
    <ligand>
        <name>Zn(2+)</name>
        <dbReference type="ChEBI" id="CHEBI:29105"/>
        <note>catalytic</note>
    </ligand>
</feature>
<dbReference type="GO" id="GO:0008270">
    <property type="term" value="F:zinc ion binding"/>
    <property type="evidence" value="ECO:0007669"/>
    <property type="project" value="TreeGrafter"/>
</dbReference>
<sequence>MMRLRRLRQSPAIRALFAETQVTLRNLVQPYFVVSGQGVKRETRPGYGLWQISADRLREEVVPLARAGVGGVMLFGVPDFKRDDGQELEKQLEPLRQAILEVKAAAPELPLFTDVCLCAFTTHGHCGLVEGNTIVNDASVKVLAEMSVHFAKWGVDFVCPSDMMDGRIRAIRRALDESGHVNTSILSYAIKMASAFYGPFREAAHSAPNFGDRKSYQMPAHNRREARRELLLDVEEGADALLVKPAMSNLDLLRDAREATDVPLFAYQVSGEYAMLKASGEAGLIDFDRALEESLVSIRRAGADVIVTYAARPWALR</sequence>
<evidence type="ECO:0000256" key="10">
    <source>
        <dbReference type="PIRSR" id="PIRSR001415-1"/>
    </source>
</evidence>
<comment type="pathway">
    <text evidence="1">Porphyrin-containing compound metabolism; protoporphyrin-IX biosynthesis; coproporphyrinogen-III from 5-aminolevulinate: step 1/4.</text>
</comment>
<dbReference type="GO" id="GO:0005829">
    <property type="term" value="C:cytosol"/>
    <property type="evidence" value="ECO:0007669"/>
    <property type="project" value="TreeGrafter"/>
</dbReference>
<feature type="binding site" evidence="11">
    <location>
        <position position="270"/>
    </location>
    <ligand>
        <name>5-aminolevulinate</name>
        <dbReference type="ChEBI" id="CHEBI:356416"/>
        <label>2</label>
    </ligand>
</feature>
<keyword evidence="12" id="KW-0862">Zinc</keyword>
<dbReference type="Pfam" id="PF00490">
    <property type="entry name" value="ALAD"/>
    <property type="match status" value="1"/>
</dbReference>
<name>A0A2W5VC92_9BACT</name>
<evidence type="ECO:0000256" key="8">
    <source>
        <dbReference type="ARBA" id="ARBA00032837"/>
    </source>
</evidence>
<dbReference type="EMBL" id="QFQP01000009">
    <property type="protein sequence ID" value="PZR13584.1"/>
    <property type="molecule type" value="Genomic_DNA"/>
</dbReference>
<dbReference type="PANTHER" id="PTHR11458:SF0">
    <property type="entry name" value="DELTA-AMINOLEVULINIC ACID DEHYDRATASE"/>
    <property type="match status" value="1"/>
</dbReference>
<dbReference type="NCBIfam" id="NF006762">
    <property type="entry name" value="PRK09283.1"/>
    <property type="match status" value="1"/>
</dbReference>
<dbReference type="CDD" id="cd00384">
    <property type="entry name" value="ALAD_PBGS"/>
    <property type="match status" value="1"/>
</dbReference>
<dbReference type="Gene3D" id="3.20.20.70">
    <property type="entry name" value="Aldolase class I"/>
    <property type="match status" value="1"/>
</dbReference>
<keyword evidence="13" id="KW-0460">Magnesium</keyword>
<evidence type="ECO:0000313" key="16">
    <source>
        <dbReference type="Proteomes" id="UP000249061"/>
    </source>
</evidence>
<dbReference type="GO" id="GO:0004655">
    <property type="term" value="F:porphobilinogen synthase activity"/>
    <property type="evidence" value="ECO:0007669"/>
    <property type="project" value="UniProtKB-EC"/>
</dbReference>
<keyword evidence="5" id="KW-0350">Heme biosynthesis</keyword>